<sequence length="208" mass="23141">MAAAALPMWLALQAGTRALRAFSTSVSPATHAPRPAPQRTSRNERLQKRKALPPRTEKMVVDQDWPSVYPVAAPFKPSAVPLPVRMGYPVKKGVPMAKEGNLELLKIPNFLHLTPVAIKRHCEALKDFCTEWPVALDSDKKCEKHFPIEIDTTDYVSSGPSIRNPKARVVILRAGLIDRKAPTVGGNPRVYPTTFKELQIMPFEETEL</sequence>
<feature type="region of interest" description="Disordered" evidence="1">
    <location>
        <begin position="24"/>
        <end position="57"/>
    </location>
</feature>
<evidence type="ECO:0000256" key="2">
    <source>
        <dbReference type="SAM" id="SignalP"/>
    </source>
</evidence>
<dbReference type="PANTHER" id="PTHR13490:SF0">
    <property type="entry name" value="SMALL RIBOSOMAL SUBUNIT PROTEIN MS35"/>
    <property type="match status" value="1"/>
</dbReference>
<dbReference type="OrthoDB" id="283424at2759"/>
<accession>A0A3Q0DY66</accession>
<evidence type="ECO:0000313" key="3">
    <source>
        <dbReference type="Proteomes" id="UP000189704"/>
    </source>
</evidence>
<dbReference type="CTD" id="60488"/>
<evidence type="ECO:0000256" key="1">
    <source>
        <dbReference type="SAM" id="MobiDB-lite"/>
    </source>
</evidence>
<feature type="chain" id="PRO_5018042832" evidence="2">
    <location>
        <begin position="19"/>
        <end position="208"/>
    </location>
</feature>
<keyword evidence="3" id="KW-1185">Reference proteome</keyword>
<name>A0A3Q0DY66_CARSF</name>
<proteinExistence type="predicted"/>
<dbReference type="GO" id="GO:0003735">
    <property type="term" value="F:structural constituent of ribosome"/>
    <property type="evidence" value="ECO:0007669"/>
    <property type="project" value="InterPro"/>
</dbReference>
<keyword evidence="4" id="KW-0689">Ribosomal protein</keyword>
<dbReference type="Proteomes" id="UP000189704">
    <property type="component" value="Unplaced"/>
</dbReference>
<dbReference type="GO" id="GO:0032543">
    <property type="term" value="P:mitochondrial translation"/>
    <property type="evidence" value="ECO:0007669"/>
    <property type="project" value="InterPro"/>
</dbReference>
<dbReference type="RefSeq" id="XP_021567547.1">
    <property type="nucleotide sequence ID" value="XM_021711872.1"/>
</dbReference>
<dbReference type="KEGG" id="csyr:103259480"/>
<dbReference type="STRING" id="1868482.ENSTSYP00000003017"/>
<keyword evidence="4" id="KW-0687">Ribonucleoprotein</keyword>
<dbReference type="AlphaFoldDB" id="A0A3Q0DY66"/>
<evidence type="ECO:0000313" key="4">
    <source>
        <dbReference type="RefSeq" id="XP_021567547.1"/>
    </source>
</evidence>
<keyword evidence="2" id="KW-0732">Signal</keyword>
<organism evidence="3 4">
    <name type="scientific">Carlito syrichta</name>
    <name type="common">Philippine tarsier</name>
    <name type="synonym">Tarsius syrichta</name>
    <dbReference type="NCBI Taxonomy" id="1868482"/>
    <lineage>
        <taxon>Eukaryota</taxon>
        <taxon>Metazoa</taxon>
        <taxon>Chordata</taxon>
        <taxon>Craniata</taxon>
        <taxon>Vertebrata</taxon>
        <taxon>Euteleostomi</taxon>
        <taxon>Mammalia</taxon>
        <taxon>Eutheria</taxon>
        <taxon>Euarchontoglires</taxon>
        <taxon>Primates</taxon>
        <taxon>Haplorrhini</taxon>
        <taxon>Tarsiiformes</taxon>
        <taxon>Tarsiidae</taxon>
        <taxon>Carlito</taxon>
    </lineage>
</organism>
<dbReference type="InterPro" id="IPR039848">
    <property type="entry name" value="Ribosomal_mS35_mt"/>
</dbReference>
<reference evidence="4" key="1">
    <citation type="submission" date="2025-08" db="UniProtKB">
        <authorList>
            <consortium name="RefSeq"/>
        </authorList>
    </citation>
    <scope>IDENTIFICATION</scope>
</reference>
<dbReference type="PANTHER" id="PTHR13490">
    <property type="entry name" value="MITOCHONDRIAL 28S RIBOSOMAL PROTEIN S28"/>
    <property type="match status" value="1"/>
</dbReference>
<protein>
    <submittedName>
        <fullName evidence="4">28S ribosomal protein S35, mitochondrial isoform X1</fullName>
    </submittedName>
</protein>
<feature type="signal peptide" evidence="2">
    <location>
        <begin position="1"/>
        <end position="18"/>
    </location>
</feature>
<dbReference type="GeneID" id="103259480"/>
<gene>
    <name evidence="4" type="primary">MRPS35</name>
</gene>
<dbReference type="GO" id="GO:0005763">
    <property type="term" value="C:mitochondrial small ribosomal subunit"/>
    <property type="evidence" value="ECO:0007669"/>
    <property type="project" value="TreeGrafter"/>
</dbReference>